<comment type="caution">
    <text evidence="1">The sequence shown here is derived from an EMBL/GenBank/DDBJ whole genome shotgun (WGS) entry which is preliminary data.</text>
</comment>
<name>A0ACC6SGB8_9BACI</name>
<protein>
    <submittedName>
        <fullName evidence="1">Uncharacterized protein</fullName>
    </submittedName>
</protein>
<proteinExistence type="predicted"/>
<sequence length="93" mass="10525">MKRKDLFVVLVAVFNTEFNENQILIGEGITLIEAIVRAIEYELTDAELQNIIRIYGPDDITGLYDWYLSRGIYISEPMVVQGKGAIGYGQPKN</sequence>
<gene>
    <name evidence="1" type="ORF">WMO40_20590</name>
</gene>
<keyword evidence="2" id="KW-1185">Reference proteome</keyword>
<evidence type="ECO:0000313" key="2">
    <source>
        <dbReference type="Proteomes" id="UP001439875"/>
    </source>
</evidence>
<reference evidence="1" key="1">
    <citation type="submission" date="2024-03" db="EMBL/GenBank/DDBJ databases">
        <title>Human intestinal bacterial collection.</title>
        <authorList>
            <person name="Pauvert C."/>
            <person name="Hitch T.C.A."/>
            <person name="Clavel T."/>
        </authorList>
    </citation>
    <scope>NUCLEOTIDE SEQUENCE</scope>
    <source>
        <strain evidence="1">CLA-AA-H227</strain>
    </source>
</reference>
<evidence type="ECO:0000313" key="1">
    <source>
        <dbReference type="EMBL" id="MEQ2529076.1"/>
    </source>
</evidence>
<dbReference type="Proteomes" id="UP001439875">
    <property type="component" value="Unassembled WGS sequence"/>
</dbReference>
<organism evidence="1 2">
    <name type="scientific">Robertmurraya yapensis</name>
    <name type="common">ex Hitch et al 2024</name>
    <dbReference type="NCBI Taxonomy" id="3133160"/>
    <lineage>
        <taxon>Bacteria</taxon>
        <taxon>Bacillati</taxon>
        <taxon>Bacillota</taxon>
        <taxon>Bacilli</taxon>
        <taxon>Bacillales</taxon>
        <taxon>Bacillaceae</taxon>
        <taxon>Robertmurraya</taxon>
    </lineage>
</organism>
<dbReference type="EMBL" id="JBBMEW010000027">
    <property type="protein sequence ID" value="MEQ2529076.1"/>
    <property type="molecule type" value="Genomic_DNA"/>
</dbReference>
<accession>A0ACC6SGB8</accession>